<accession>A0A7E4WA00</accession>
<dbReference type="AlphaFoldDB" id="A0A7E4WA00"/>
<proteinExistence type="predicted"/>
<dbReference type="Proteomes" id="UP000492821">
    <property type="component" value="Unassembled WGS sequence"/>
</dbReference>
<keyword evidence="1" id="KW-1185">Reference proteome</keyword>
<sequence length="70" mass="7716">MPDDIHADVLATVQSVATSLAGSVAQISVLSSNYLQKKNFKEGHLGHYAEAYITFKLFPSSKPYKNPNFE</sequence>
<evidence type="ECO:0000313" key="1">
    <source>
        <dbReference type="Proteomes" id="UP000492821"/>
    </source>
</evidence>
<reference evidence="2" key="2">
    <citation type="submission" date="2020-10" db="UniProtKB">
        <authorList>
            <consortium name="WormBaseParasite"/>
        </authorList>
    </citation>
    <scope>IDENTIFICATION</scope>
</reference>
<protein>
    <submittedName>
        <fullName evidence="2">Dodecin domain-containing protein</fullName>
    </submittedName>
</protein>
<reference evidence="1" key="1">
    <citation type="journal article" date="2013" name="Genetics">
        <title>The draft genome and transcriptome of Panagrellus redivivus are shaped by the harsh demands of a free-living lifestyle.</title>
        <authorList>
            <person name="Srinivasan J."/>
            <person name="Dillman A.R."/>
            <person name="Macchietto M.G."/>
            <person name="Heikkinen L."/>
            <person name="Lakso M."/>
            <person name="Fracchia K.M."/>
            <person name="Antoshechkin I."/>
            <person name="Mortazavi A."/>
            <person name="Wong G."/>
            <person name="Sternberg P.W."/>
        </authorList>
    </citation>
    <scope>NUCLEOTIDE SEQUENCE [LARGE SCALE GENOMIC DNA]</scope>
    <source>
        <strain evidence="1">MT8872</strain>
    </source>
</reference>
<name>A0A7E4WA00_PANRE</name>
<dbReference type="WBParaSite" id="Pan_g9181.t1">
    <property type="protein sequence ID" value="Pan_g9181.t1"/>
    <property type="gene ID" value="Pan_g9181"/>
</dbReference>
<evidence type="ECO:0000313" key="2">
    <source>
        <dbReference type="WBParaSite" id="Pan_g9181.t1"/>
    </source>
</evidence>
<organism evidence="1 2">
    <name type="scientific">Panagrellus redivivus</name>
    <name type="common">Microworm</name>
    <dbReference type="NCBI Taxonomy" id="6233"/>
    <lineage>
        <taxon>Eukaryota</taxon>
        <taxon>Metazoa</taxon>
        <taxon>Ecdysozoa</taxon>
        <taxon>Nematoda</taxon>
        <taxon>Chromadorea</taxon>
        <taxon>Rhabditida</taxon>
        <taxon>Tylenchina</taxon>
        <taxon>Panagrolaimomorpha</taxon>
        <taxon>Panagrolaimoidea</taxon>
        <taxon>Panagrolaimidae</taxon>
        <taxon>Panagrellus</taxon>
    </lineage>
</organism>